<feature type="domain" description="Coenzyme Q-binding protein COQ10 START" evidence="2">
    <location>
        <begin position="56"/>
        <end position="228"/>
    </location>
</feature>
<dbReference type="InterPro" id="IPR005031">
    <property type="entry name" value="COQ10_START"/>
</dbReference>
<name>A0A2P6VR42_9CHLO</name>
<reference evidence="3 4" key="1">
    <citation type="journal article" date="2018" name="Plant J.">
        <title>Genome sequences of Chlorella sorokiniana UTEX 1602 and Micractinium conductrix SAG 241.80: implications to maltose excretion by a green alga.</title>
        <authorList>
            <person name="Arriola M.B."/>
            <person name="Velmurugan N."/>
            <person name="Zhang Y."/>
            <person name="Plunkett M.H."/>
            <person name="Hondzo H."/>
            <person name="Barney B.M."/>
        </authorList>
    </citation>
    <scope>NUCLEOTIDE SEQUENCE [LARGE SCALE GENOMIC DNA]</scope>
    <source>
        <strain evidence="3 4">SAG 241.80</strain>
    </source>
</reference>
<dbReference type="CDD" id="cd07812">
    <property type="entry name" value="SRPBCC"/>
    <property type="match status" value="1"/>
</dbReference>
<dbReference type="SUPFAM" id="SSF55961">
    <property type="entry name" value="Bet v1-like"/>
    <property type="match status" value="1"/>
</dbReference>
<feature type="region of interest" description="Disordered" evidence="1">
    <location>
        <begin position="249"/>
        <end position="307"/>
    </location>
</feature>
<dbReference type="AlphaFoldDB" id="A0A2P6VR42"/>
<keyword evidence="4" id="KW-1185">Reference proteome</keyword>
<evidence type="ECO:0000313" key="4">
    <source>
        <dbReference type="Proteomes" id="UP000239649"/>
    </source>
</evidence>
<sequence>MARPKTGETGEEAVEAPPAQGDITVSTFSHSSRDMHVVVEKPAAGYMCSLSMCARVPLPPDELYALLIDPSECLRVFKTLKRVTHRNVIADDGQGNRTVEVDQTGAWRFLCFRGNFTVRMVVEQRKHDRTISFRLARSGFMKDFTGTWQIHPYDNASLDRLVNRHHPSPLHRLQVVVVSSLRAVEATLGLAGQQQDSLVQLQQSIAPAFAPPKAVARALERIAAKQIQKIMGDLQEEARRINAAAGAAAGAAGSSGGSGAAAEEQEASGGKRRGKHGQAAGDAPATPTLAQQRQGKKHLLAHVTPLD</sequence>
<proteinExistence type="predicted"/>
<evidence type="ECO:0000259" key="2">
    <source>
        <dbReference type="Pfam" id="PF03364"/>
    </source>
</evidence>
<dbReference type="STRING" id="554055.A0A2P6VR42"/>
<accession>A0A2P6VR42</accession>
<gene>
    <name evidence="3" type="ORF">C2E20_0772</name>
</gene>
<protein>
    <recommendedName>
        <fullName evidence="2">Coenzyme Q-binding protein COQ10 START domain-containing protein</fullName>
    </recommendedName>
</protein>
<dbReference type="PANTHER" id="PTHR31385:SF1">
    <property type="entry name" value="PUTATIVE (DUF220)-RELATED"/>
    <property type="match status" value="1"/>
</dbReference>
<dbReference type="Gene3D" id="3.30.530.20">
    <property type="match status" value="1"/>
</dbReference>
<evidence type="ECO:0000256" key="1">
    <source>
        <dbReference type="SAM" id="MobiDB-lite"/>
    </source>
</evidence>
<organism evidence="3 4">
    <name type="scientific">Micractinium conductrix</name>
    <dbReference type="NCBI Taxonomy" id="554055"/>
    <lineage>
        <taxon>Eukaryota</taxon>
        <taxon>Viridiplantae</taxon>
        <taxon>Chlorophyta</taxon>
        <taxon>core chlorophytes</taxon>
        <taxon>Trebouxiophyceae</taxon>
        <taxon>Chlorellales</taxon>
        <taxon>Chlorellaceae</taxon>
        <taxon>Chlorella clade</taxon>
        <taxon>Micractinium</taxon>
    </lineage>
</organism>
<dbReference type="OrthoDB" id="530906at2759"/>
<evidence type="ECO:0000313" key="3">
    <source>
        <dbReference type="EMBL" id="PSC76568.1"/>
    </source>
</evidence>
<comment type="caution">
    <text evidence="3">The sequence shown here is derived from an EMBL/GenBank/DDBJ whole genome shotgun (WGS) entry which is preliminary data.</text>
</comment>
<dbReference type="Proteomes" id="UP000239649">
    <property type="component" value="Unassembled WGS sequence"/>
</dbReference>
<dbReference type="InterPro" id="IPR023393">
    <property type="entry name" value="START-like_dom_sf"/>
</dbReference>
<dbReference type="Pfam" id="PF03364">
    <property type="entry name" value="Polyketide_cyc"/>
    <property type="match status" value="1"/>
</dbReference>
<dbReference type="EMBL" id="LHPF02000001">
    <property type="protein sequence ID" value="PSC76568.1"/>
    <property type="molecule type" value="Genomic_DNA"/>
</dbReference>
<dbReference type="PANTHER" id="PTHR31385">
    <property type="entry name" value="PUTATIVE (DUF220)-RELATED"/>
    <property type="match status" value="1"/>
</dbReference>